<protein>
    <submittedName>
        <fullName evidence="3">Type IV toxin-antitoxin system AbiEi family antitoxin domain-containing protein</fullName>
    </submittedName>
</protein>
<feature type="region of interest" description="Disordered" evidence="1">
    <location>
        <begin position="171"/>
        <end position="232"/>
    </location>
</feature>
<evidence type="ECO:0000259" key="2">
    <source>
        <dbReference type="Pfam" id="PF13338"/>
    </source>
</evidence>
<evidence type="ECO:0000313" key="3">
    <source>
        <dbReference type="EMBL" id="MDA0141706.1"/>
    </source>
</evidence>
<keyword evidence="4" id="KW-1185">Reference proteome</keyword>
<dbReference type="EMBL" id="JAPCID010000063">
    <property type="protein sequence ID" value="MDA0141706.1"/>
    <property type="molecule type" value="Genomic_DNA"/>
</dbReference>
<dbReference type="RefSeq" id="WP_202957983.1">
    <property type="nucleotide sequence ID" value="NZ_JAPCID010000063.1"/>
</dbReference>
<evidence type="ECO:0000256" key="1">
    <source>
        <dbReference type="SAM" id="MobiDB-lite"/>
    </source>
</evidence>
<dbReference type="Pfam" id="PF13338">
    <property type="entry name" value="AbiEi_4"/>
    <property type="match status" value="1"/>
</dbReference>
<gene>
    <name evidence="3" type="ORF">OJ962_29715</name>
</gene>
<dbReference type="InterPro" id="IPR025159">
    <property type="entry name" value="AbiEi_N"/>
</dbReference>
<comment type="caution">
    <text evidence="3">The sequence shown here is derived from an EMBL/GenBank/DDBJ whole genome shotgun (WGS) entry which is preliminary data.</text>
</comment>
<organism evidence="3 4">
    <name type="scientific">Solirubrobacter deserti</name>
    <dbReference type="NCBI Taxonomy" id="2282478"/>
    <lineage>
        <taxon>Bacteria</taxon>
        <taxon>Bacillati</taxon>
        <taxon>Actinomycetota</taxon>
        <taxon>Thermoleophilia</taxon>
        <taxon>Solirubrobacterales</taxon>
        <taxon>Solirubrobacteraceae</taxon>
        <taxon>Solirubrobacter</taxon>
    </lineage>
</organism>
<dbReference type="Proteomes" id="UP001147700">
    <property type="component" value="Unassembled WGS sequence"/>
</dbReference>
<proteinExistence type="predicted"/>
<feature type="compositionally biased region" description="Low complexity" evidence="1">
    <location>
        <begin position="207"/>
        <end position="232"/>
    </location>
</feature>
<accession>A0ABT4RT38</accession>
<name>A0ABT4RT38_9ACTN</name>
<evidence type="ECO:0000313" key="4">
    <source>
        <dbReference type="Proteomes" id="UP001147700"/>
    </source>
</evidence>
<sequence length="232" mass="25218">MDLAIAAFAERQHGLISRTQLHAAGLDDGQITRRVQGGRLHRRYRGVYSLGPLSREGELLAAVLAAGPGALLSHWAAAELLEVARGRASLIDVIVPSKRRSPSGTRFRRATIDPRDRTDRRGIPVTMVHRLLVDLTDVVTVPDEITAVIRQAAYLGLYSLLATQDAMDRANGRNWASSKPPSRCTRPARREPAAAARSRRSSRSPRRASPGRSSTRSSSARRSTSTGRTAAS</sequence>
<feature type="compositionally biased region" description="Basic residues" evidence="1">
    <location>
        <begin position="197"/>
        <end position="206"/>
    </location>
</feature>
<reference evidence="3" key="1">
    <citation type="submission" date="2022-10" db="EMBL/GenBank/DDBJ databases">
        <title>The WGS of Solirubrobacter sp. CPCC 204708.</title>
        <authorList>
            <person name="Jiang Z."/>
        </authorList>
    </citation>
    <scope>NUCLEOTIDE SEQUENCE</scope>
    <source>
        <strain evidence="3">CPCC 204708</strain>
    </source>
</reference>
<feature type="domain" description="AbiEi antitoxin N-terminal" evidence="2">
    <location>
        <begin position="5"/>
        <end position="50"/>
    </location>
</feature>